<proteinExistence type="predicted"/>
<feature type="transmembrane region" description="Helical" evidence="1">
    <location>
        <begin position="121"/>
        <end position="141"/>
    </location>
</feature>
<dbReference type="RefSeq" id="WP_136534907.1">
    <property type="nucleotide sequence ID" value="NZ_STGY01000047.1"/>
</dbReference>
<feature type="transmembrane region" description="Helical" evidence="1">
    <location>
        <begin position="5"/>
        <end position="22"/>
    </location>
</feature>
<evidence type="ECO:0000313" key="3">
    <source>
        <dbReference type="Proteomes" id="UP000308760"/>
    </source>
</evidence>
<dbReference type="OrthoDB" id="3626682at2"/>
<name>A0A4S8QEE1_9ACTN</name>
<keyword evidence="1" id="KW-0472">Membrane</keyword>
<comment type="caution">
    <text evidence="2">The sequence shown here is derived from an EMBL/GenBank/DDBJ whole genome shotgun (WGS) entry which is preliminary data.</text>
</comment>
<reference evidence="3" key="1">
    <citation type="submission" date="2019-04" db="EMBL/GenBank/DDBJ databases">
        <title>Nocardioides xinjiangensis sp. nov.</title>
        <authorList>
            <person name="Liu S."/>
        </authorList>
    </citation>
    <scope>NUCLEOTIDE SEQUENCE [LARGE SCALE GENOMIC DNA]</scope>
    <source>
        <strain evidence="3">18</strain>
    </source>
</reference>
<sequence length="178" mass="18331">MNAKIGSLIGAIGGLVFILVNAGELPGAIALTLRCIGIAGFAFVVWYTQIRTRGYQSAAEPPTSKAMRVYWICVIAEVLSIPVGAMVINNVIDQPDLTVCWVVLVVGVHFLPFAKAFNAPIFTPLGWTLVGTAVIGGALTLTVAAQAAAWAAVLAGVALLVSSALGGRILRPAPAPAP</sequence>
<accession>A0A4S8QEE1</accession>
<dbReference type="EMBL" id="STGY01000047">
    <property type="protein sequence ID" value="THV41275.1"/>
    <property type="molecule type" value="Genomic_DNA"/>
</dbReference>
<feature type="transmembrane region" description="Helical" evidence="1">
    <location>
        <begin position="94"/>
        <end position="114"/>
    </location>
</feature>
<evidence type="ECO:0000256" key="1">
    <source>
        <dbReference type="SAM" id="Phobius"/>
    </source>
</evidence>
<feature type="transmembrane region" description="Helical" evidence="1">
    <location>
        <begin position="28"/>
        <end position="48"/>
    </location>
</feature>
<feature type="transmembrane region" description="Helical" evidence="1">
    <location>
        <begin position="147"/>
        <end position="170"/>
    </location>
</feature>
<feature type="transmembrane region" description="Helical" evidence="1">
    <location>
        <begin position="69"/>
        <end position="88"/>
    </location>
</feature>
<protein>
    <submittedName>
        <fullName evidence="2">Uncharacterized protein</fullName>
    </submittedName>
</protein>
<evidence type="ECO:0000313" key="2">
    <source>
        <dbReference type="EMBL" id="THV41275.1"/>
    </source>
</evidence>
<organism evidence="2 3">
    <name type="scientific">Glycomyces buryatensis</name>
    <dbReference type="NCBI Taxonomy" id="2570927"/>
    <lineage>
        <taxon>Bacteria</taxon>
        <taxon>Bacillati</taxon>
        <taxon>Actinomycetota</taxon>
        <taxon>Actinomycetes</taxon>
        <taxon>Glycomycetales</taxon>
        <taxon>Glycomycetaceae</taxon>
        <taxon>Glycomyces</taxon>
    </lineage>
</organism>
<gene>
    <name evidence="2" type="ORF">FAB82_12710</name>
</gene>
<reference evidence="2 3" key="2">
    <citation type="submission" date="2019-05" db="EMBL/GenBank/DDBJ databases">
        <title>Glycomyces buryatensis sp. nov.</title>
        <authorList>
            <person name="Nikitina E."/>
        </authorList>
    </citation>
    <scope>NUCLEOTIDE SEQUENCE [LARGE SCALE GENOMIC DNA]</scope>
    <source>
        <strain evidence="2 3">18</strain>
    </source>
</reference>
<keyword evidence="1" id="KW-1133">Transmembrane helix</keyword>
<keyword evidence="3" id="KW-1185">Reference proteome</keyword>
<keyword evidence="1" id="KW-0812">Transmembrane</keyword>
<dbReference type="Proteomes" id="UP000308760">
    <property type="component" value="Unassembled WGS sequence"/>
</dbReference>
<dbReference type="AlphaFoldDB" id="A0A4S8QEE1"/>